<dbReference type="Proteomes" id="UP000612282">
    <property type="component" value="Unassembled WGS sequence"/>
</dbReference>
<name>A0ABQ3XDI9_9ACTN</name>
<evidence type="ECO:0000313" key="1">
    <source>
        <dbReference type="EMBL" id="GID56460.1"/>
    </source>
</evidence>
<proteinExistence type="predicted"/>
<comment type="caution">
    <text evidence="1">The sequence shown here is derived from an EMBL/GenBank/DDBJ whole genome shotgun (WGS) entry which is preliminary data.</text>
</comment>
<organism evidence="1 2">
    <name type="scientific">Actinoplanes couchii</name>
    <dbReference type="NCBI Taxonomy" id="403638"/>
    <lineage>
        <taxon>Bacteria</taxon>
        <taxon>Bacillati</taxon>
        <taxon>Actinomycetota</taxon>
        <taxon>Actinomycetes</taxon>
        <taxon>Micromonosporales</taxon>
        <taxon>Micromonosporaceae</taxon>
        <taxon>Actinoplanes</taxon>
    </lineage>
</organism>
<keyword evidence="2" id="KW-1185">Reference proteome</keyword>
<reference evidence="1 2" key="1">
    <citation type="submission" date="2021-01" db="EMBL/GenBank/DDBJ databases">
        <title>Whole genome shotgun sequence of Actinoplanes couchii NBRC 106145.</title>
        <authorList>
            <person name="Komaki H."/>
            <person name="Tamura T."/>
        </authorList>
    </citation>
    <scope>NUCLEOTIDE SEQUENCE [LARGE SCALE GENOMIC DNA]</scope>
    <source>
        <strain evidence="1 2">NBRC 106145</strain>
    </source>
</reference>
<gene>
    <name evidence="1" type="ORF">Aco03nite_048640</name>
</gene>
<evidence type="ECO:0000313" key="2">
    <source>
        <dbReference type="Proteomes" id="UP000612282"/>
    </source>
</evidence>
<dbReference type="EMBL" id="BOMG01000057">
    <property type="protein sequence ID" value="GID56460.1"/>
    <property type="molecule type" value="Genomic_DNA"/>
</dbReference>
<sequence length="184" mass="20761">MSYGEEQKRVEQRLRVASMAQRTLFAASVADRWFRAEQAPDGLEWADLLDAVWMAAAGDQTAHRRISDEIGRYHLSEHSHNEGQNGTQDFTEQGNVAVLFAALHYLYESADFAVQVSDTGVQAADWAAQDEEQDPEEAAAAEVARQHRHLDILDEWAPVVRYAETGLDVRTINRVEDELLPLLR</sequence>
<dbReference type="RefSeq" id="WP_203798119.1">
    <property type="nucleotide sequence ID" value="NZ_BAAAQE010000034.1"/>
</dbReference>
<accession>A0ABQ3XDI9</accession>
<protein>
    <submittedName>
        <fullName evidence="1">Uncharacterized protein</fullName>
    </submittedName>
</protein>